<dbReference type="AlphaFoldDB" id="A0AA38Y3I0"/>
<evidence type="ECO:0000259" key="3">
    <source>
        <dbReference type="Pfam" id="PF00117"/>
    </source>
</evidence>
<feature type="domain" description="RNA polymerase sigma-70 region 2" evidence="5">
    <location>
        <begin position="587"/>
        <end position="648"/>
    </location>
</feature>
<dbReference type="Pfam" id="PF01168">
    <property type="entry name" value="Ala_racemase_N"/>
    <property type="match status" value="1"/>
</dbReference>
<accession>A0AA38Y3I0</accession>
<sequence length="1032" mass="112623">MSLAPADWPVAQSVEQIAANLVTVRQRIASACARAGRDPASVRLLPVSKTVDEARIRMAVAAGCHELGENKVQEAQRKAEAMADLGVHWSVIGHLQTNKARYVARFASEFQALDSLRVAEALQQRLLLEDRTLDVFVQVNTSAEPSKYGLEPAAVADFVHQLPAFDRLRVRGLMTLAIFTADVERVRACFVRLRELRDQLQQTAPAGIDLSQLSMGMSGDFEVAIEEGATVLLLAHPGSTGMKRAVALQHVAFEDLGTLQPLLLAQGWQVQVLQAGVDALDTAEDADLLVVLGGPISVNDEAAYPYLAVSIALLQRRLQQQRPTLGICLGAQLMARALHAGVAPTGGKEIGFAPLLLTDDGQRSPLQALQGIPVLHWHGEAFELPVGARRLASTPACRHQAFAIGHHALALQCHPELDARQFERWLIGHALELAEAGIDPVDLRTQARRYGGPLAAAATHNGIHWGHVDCDGPNALQRIDAIAARLPAAEGFTLQRQKGIGEERILSSTADGLRCRPLAGTRRENTLPASGRHYPATHSHVIWTGRVDRRFPHVAGDQHLTPAMAPGSFARPVPTPVESTDVAQLCAAHYRPLHAHVRRKLPQRSDADDVVQETWLRVVKVAASGLLSNGRAYLYRVAHNLIADHYRLIQRRREEALDDAQLQAIADPAPLPEQCLLDAEQLRHLDAIIAALPPRSREVFLLARPADRAWPSAARAGGPAAGAYRMSQDPIAREAARWWLHAHDGQRDEAAFAQWYEADPRHAAQYQHLLQLWQAGAALPSLQRQQQRRQRRQLREAGIAVLLLCALGLYTRHNALPPEQTLRTASGEIEEVRLQDGSRLQLSPDSELGVRIDANRRALQLRHGQAWFQVAPDRDRPFQVHTPHGTVTALGTAFDIAVSGDASIVTVTEHQVRVDSGTGNSEAAAGQQLRFDGTAPSAALAAAPAQLAWRERRLAWVSAPLADVVQDLDRWHGGRTWIAGDALRRQPVTVLAGADTAARSRDQLAAELHVRVVRIGPNLQVWLPAKASSDAR</sequence>
<evidence type="ECO:0000256" key="1">
    <source>
        <dbReference type="ARBA" id="ARBA00022898"/>
    </source>
</evidence>
<dbReference type="InterPro" id="IPR011078">
    <property type="entry name" value="PyrdxlP_homeostasis"/>
</dbReference>
<dbReference type="SUPFAM" id="SSF51419">
    <property type="entry name" value="PLP-binding barrel"/>
    <property type="match status" value="1"/>
</dbReference>
<dbReference type="InterPro" id="IPR006860">
    <property type="entry name" value="FecR"/>
</dbReference>
<feature type="modified residue" description="N6-(pyridoxal phosphate)lysine" evidence="2">
    <location>
        <position position="49"/>
    </location>
</feature>
<feature type="domain" description="Glutamine amidotransferase" evidence="3">
    <location>
        <begin position="265"/>
        <end position="422"/>
    </location>
</feature>
<organism evidence="7">
    <name type="scientific">Knufia peltigerae</name>
    <dbReference type="NCBI Taxonomy" id="1002370"/>
    <lineage>
        <taxon>Eukaryota</taxon>
        <taxon>Fungi</taxon>
        <taxon>Dikarya</taxon>
        <taxon>Ascomycota</taxon>
        <taxon>Pezizomycotina</taxon>
        <taxon>Eurotiomycetes</taxon>
        <taxon>Chaetothyriomycetidae</taxon>
        <taxon>Chaetothyriales</taxon>
        <taxon>Trichomeriaceae</taxon>
        <taxon>Knufia</taxon>
    </lineage>
</organism>
<dbReference type="Pfam" id="PF00117">
    <property type="entry name" value="GATase"/>
    <property type="match status" value="1"/>
</dbReference>
<dbReference type="Pfam" id="PF04773">
    <property type="entry name" value="FecR"/>
    <property type="match status" value="1"/>
</dbReference>
<evidence type="ECO:0000259" key="5">
    <source>
        <dbReference type="Pfam" id="PF04542"/>
    </source>
</evidence>
<dbReference type="HAMAP" id="MF_02087">
    <property type="entry name" value="PLP_homeostasis"/>
    <property type="match status" value="1"/>
</dbReference>
<feature type="domain" description="FecR protein" evidence="6">
    <location>
        <begin position="821"/>
        <end position="912"/>
    </location>
</feature>
<dbReference type="EMBL" id="JAPDRN010000049">
    <property type="protein sequence ID" value="KAJ9633202.1"/>
    <property type="molecule type" value="Genomic_DNA"/>
</dbReference>
<dbReference type="InterPro" id="IPR001608">
    <property type="entry name" value="Ala_racemase_N"/>
</dbReference>
<dbReference type="NCBIfam" id="NF005458">
    <property type="entry name" value="PRK07053.1"/>
    <property type="match status" value="1"/>
</dbReference>
<dbReference type="PANTHER" id="PTHR10146:SF14">
    <property type="entry name" value="PYRIDOXAL PHOSPHATE HOMEOSTASIS PROTEIN"/>
    <property type="match status" value="1"/>
</dbReference>
<proteinExistence type="inferred from homology"/>
<evidence type="ECO:0000259" key="4">
    <source>
        <dbReference type="Pfam" id="PF01168"/>
    </source>
</evidence>
<dbReference type="CDD" id="cd01741">
    <property type="entry name" value="GATase1_1"/>
    <property type="match status" value="1"/>
</dbReference>
<comment type="similarity">
    <text evidence="2">Belongs to the pyridoxal phosphate-binding protein YggS/PROSC family.</text>
</comment>
<dbReference type="SUPFAM" id="SSF52317">
    <property type="entry name" value="Class I glutamine amidotransferase-like"/>
    <property type="match status" value="1"/>
</dbReference>
<dbReference type="PANTHER" id="PTHR10146">
    <property type="entry name" value="PROLINE SYNTHETASE CO-TRANSCRIBED BACTERIAL HOMOLOG PROTEIN"/>
    <property type="match status" value="1"/>
</dbReference>
<reference evidence="7" key="1">
    <citation type="submission" date="2022-10" db="EMBL/GenBank/DDBJ databases">
        <title>Culturing micro-colonial fungi from biological soil crusts in the Mojave desert and describing Neophaeococcomyces mojavensis, and introducing the new genera and species Taxawa tesnikishii.</title>
        <authorList>
            <person name="Kurbessoian T."/>
            <person name="Stajich J.E."/>
        </authorList>
    </citation>
    <scope>NUCLEOTIDE SEQUENCE</scope>
    <source>
        <strain evidence="7">TK_35</strain>
    </source>
</reference>
<evidence type="ECO:0000256" key="2">
    <source>
        <dbReference type="HAMAP-Rule" id="MF_03225"/>
    </source>
</evidence>
<feature type="domain" description="Alanine racemase N-terminal" evidence="4">
    <location>
        <begin position="25"/>
        <end position="223"/>
    </location>
</feature>
<comment type="function">
    <text evidence="2">Pyridoxal 5'-phosphate (PLP)-binding protein, which may be involved in intracellular homeostatic regulation of pyridoxal 5'-phosphate (PLP), the active form of vitamin B6.</text>
</comment>
<dbReference type="Pfam" id="PF04542">
    <property type="entry name" value="Sigma70_r2"/>
    <property type="match status" value="1"/>
</dbReference>
<dbReference type="SUPFAM" id="SSF88946">
    <property type="entry name" value="Sigma2 domain of RNA polymerase sigma factors"/>
    <property type="match status" value="1"/>
</dbReference>
<dbReference type="PROSITE" id="PS51273">
    <property type="entry name" value="GATASE_TYPE_1"/>
    <property type="match status" value="1"/>
</dbReference>
<keyword evidence="1 2" id="KW-0663">Pyridoxal phosphate</keyword>
<dbReference type="Gene3D" id="3.40.50.880">
    <property type="match status" value="1"/>
</dbReference>
<dbReference type="Gene3D" id="1.10.1740.10">
    <property type="match status" value="1"/>
</dbReference>
<evidence type="ECO:0000259" key="6">
    <source>
        <dbReference type="Pfam" id="PF04773"/>
    </source>
</evidence>
<dbReference type="InterPro" id="IPR029066">
    <property type="entry name" value="PLP-binding_barrel"/>
</dbReference>
<dbReference type="GO" id="GO:0006352">
    <property type="term" value="P:DNA-templated transcription initiation"/>
    <property type="evidence" value="ECO:0007669"/>
    <property type="project" value="InterPro"/>
</dbReference>
<name>A0AA38Y3I0_9EURO</name>
<dbReference type="InterPro" id="IPR013325">
    <property type="entry name" value="RNA_pol_sigma_r2"/>
</dbReference>
<dbReference type="NCBIfam" id="TIGR00044">
    <property type="entry name" value="YggS family pyridoxal phosphate-dependent enzyme"/>
    <property type="match status" value="1"/>
</dbReference>
<gene>
    <name evidence="7" type="ORF">H2204_007351</name>
</gene>
<dbReference type="InterPro" id="IPR007627">
    <property type="entry name" value="RNA_pol_sigma70_r2"/>
</dbReference>
<dbReference type="CDD" id="cd00635">
    <property type="entry name" value="PLPDE_III_YBL036c_like"/>
    <property type="match status" value="1"/>
</dbReference>
<protein>
    <recommendedName>
        <fullName evidence="2">Pyridoxal phosphate homeostasis protein</fullName>
        <shortName evidence="2">PLP homeostasis protein</shortName>
    </recommendedName>
</protein>
<evidence type="ECO:0000313" key="7">
    <source>
        <dbReference type="EMBL" id="KAJ9633202.1"/>
    </source>
</evidence>
<dbReference type="GO" id="GO:0030170">
    <property type="term" value="F:pyridoxal phosphate binding"/>
    <property type="evidence" value="ECO:0007669"/>
    <property type="project" value="UniProtKB-UniRule"/>
</dbReference>
<dbReference type="Gene3D" id="3.20.20.10">
    <property type="entry name" value="Alanine racemase"/>
    <property type="match status" value="1"/>
</dbReference>
<dbReference type="InterPro" id="IPR029062">
    <property type="entry name" value="Class_I_gatase-like"/>
</dbReference>
<comment type="caution">
    <text evidence="7">The sequence shown here is derived from an EMBL/GenBank/DDBJ whole genome shotgun (WGS) entry which is preliminary data.</text>
</comment>
<dbReference type="InterPro" id="IPR044992">
    <property type="entry name" value="ChyE-like"/>
</dbReference>
<dbReference type="Gene3D" id="2.60.120.1440">
    <property type="match status" value="1"/>
</dbReference>
<dbReference type="NCBIfam" id="TIGR02937">
    <property type="entry name" value="sigma70-ECF"/>
    <property type="match status" value="1"/>
</dbReference>
<dbReference type="InterPro" id="IPR017926">
    <property type="entry name" value="GATASE"/>
</dbReference>
<dbReference type="InterPro" id="IPR014284">
    <property type="entry name" value="RNA_pol_sigma-70_dom"/>
</dbReference>
<dbReference type="GO" id="GO:0003700">
    <property type="term" value="F:DNA-binding transcription factor activity"/>
    <property type="evidence" value="ECO:0007669"/>
    <property type="project" value="InterPro"/>
</dbReference>